<dbReference type="PANTHER" id="PTHR22922:SF19">
    <property type="entry name" value="CAPRIN HOMOLOG"/>
    <property type="match status" value="1"/>
</dbReference>
<dbReference type="GO" id="GO:0005737">
    <property type="term" value="C:cytoplasm"/>
    <property type="evidence" value="ECO:0007669"/>
    <property type="project" value="TreeGrafter"/>
</dbReference>
<organism evidence="4 5">
    <name type="scientific">Callosobruchus maculatus</name>
    <name type="common">Southern cowpea weevil</name>
    <name type="synonym">Pulse bruchid</name>
    <dbReference type="NCBI Taxonomy" id="64391"/>
    <lineage>
        <taxon>Eukaryota</taxon>
        <taxon>Metazoa</taxon>
        <taxon>Ecdysozoa</taxon>
        <taxon>Arthropoda</taxon>
        <taxon>Hexapoda</taxon>
        <taxon>Insecta</taxon>
        <taxon>Pterygota</taxon>
        <taxon>Neoptera</taxon>
        <taxon>Endopterygota</taxon>
        <taxon>Coleoptera</taxon>
        <taxon>Polyphaga</taxon>
        <taxon>Cucujiformia</taxon>
        <taxon>Chrysomeloidea</taxon>
        <taxon>Chrysomelidae</taxon>
        <taxon>Bruchinae</taxon>
        <taxon>Bruchini</taxon>
        <taxon>Callosobruchus</taxon>
    </lineage>
</organism>
<dbReference type="GO" id="GO:0003723">
    <property type="term" value="F:RNA binding"/>
    <property type="evidence" value="ECO:0007669"/>
    <property type="project" value="TreeGrafter"/>
</dbReference>
<feature type="compositionally biased region" description="Basic residues" evidence="2">
    <location>
        <begin position="504"/>
        <end position="515"/>
    </location>
</feature>
<keyword evidence="5" id="KW-1185">Reference proteome</keyword>
<dbReference type="InterPro" id="IPR041637">
    <property type="entry name" value="Caprin-1_dimer"/>
</dbReference>
<reference evidence="4 5" key="1">
    <citation type="submission" date="2019-01" db="EMBL/GenBank/DDBJ databases">
        <authorList>
            <person name="Sayadi A."/>
        </authorList>
    </citation>
    <scope>NUCLEOTIDE SEQUENCE [LARGE SCALE GENOMIC DNA]</scope>
</reference>
<proteinExistence type="inferred from homology"/>
<feature type="domain" description="Caprin-1 dimerization" evidence="3">
    <location>
        <begin position="107"/>
        <end position="224"/>
    </location>
</feature>
<dbReference type="EMBL" id="CAACVG010003840">
    <property type="protein sequence ID" value="VEN37833.1"/>
    <property type="molecule type" value="Genomic_DNA"/>
</dbReference>
<name>A0A653BQF4_CALMS</name>
<gene>
    <name evidence="4" type="ORF">CALMAC_LOCUS2944</name>
</gene>
<accession>A0A653BQF4</accession>
<dbReference type="InterPro" id="IPR028816">
    <property type="entry name" value="Caprin"/>
</dbReference>
<sequence length="515" mass="55642">MPSAANVKIDKQVNQENALAESSQNLTPLRQAITIIEHKIRNLEKRKTKLESYRELQNAGKELNADQKTAVAKFGEVLNTLDFARDLCKQFLGIASSSEKEAKKLAKKEAALKYQAELARLREILLVQDALNQMGNETVRDDFLNGRNGAAQLTEADLKLLDDFYPAVTPKHEAGNPTTFTNEVQSAAEHLLAAVDGKPKDVFGGTYSQIKEILGKIHESGYFDQAQVFESYNEEAAAVESEIVMVAETNASSEVAMVASGAVPPLSNHQQPPQVGDIPVIESLTIEARAAVQPPPTQVPLEVVQASTPAAALPPQQQAVPPQAPVAAAATVVPPPEQQIYYQPTAPSAVPPPQQQTPRPITEMLGTGSFFFLQESEIDPIPEQIPSQTFTNQNFSGGPPPPAGHQPAPAGALPPHFAASIPQQPPMGGAAPVANHQPMQPVQAIGNNGLVDDGPMGQPKDQQQQQQQHLVAKEAMQAGPPRTAQPYYQDNGYSRQQQQQRGQHPPRPRPVNARH</sequence>
<dbReference type="Proteomes" id="UP000410492">
    <property type="component" value="Unassembled WGS sequence"/>
</dbReference>
<feature type="compositionally biased region" description="Polar residues" evidence="2">
    <location>
        <begin position="385"/>
        <end position="396"/>
    </location>
</feature>
<dbReference type="AlphaFoldDB" id="A0A653BQF4"/>
<feature type="compositionally biased region" description="Low complexity" evidence="2">
    <location>
        <begin position="405"/>
        <end position="415"/>
    </location>
</feature>
<evidence type="ECO:0000256" key="2">
    <source>
        <dbReference type="SAM" id="MobiDB-lite"/>
    </source>
</evidence>
<dbReference type="Pfam" id="PF18293">
    <property type="entry name" value="Caprin-1_dimer"/>
    <property type="match status" value="1"/>
</dbReference>
<feature type="region of interest" description="Disordered" evidence="2">
    <location>
        <begin position="342"/>
        <end position="362"/>
    </location>
</feature>
<protein>
    <recommendedName>
        <fullName evidence="3">Caprin-1 dimerization domain-containing protein</fullName>
    </recommendedName>
</protein>
<evidence type="ECO:0000259" key="3">
    <source>
        <dbReference type="Pfam" id="PF18293"/>
    </source>
</evidence>
<dbReference type="OrthoDB" id="10062814at2759"/>
<dbReference type="PANTHER" id="PTHR22922">
    <property type="entry name" value="GPI-ANCHORED PROTEIN P137"/>
    <property type="match status" value="1"/>
</dbReference>
<evidence type="ECO:0000256" key="1">
    <source>
        <dbReference type="ARBA" id="ARBA00007950"/>
    </source>
</evidence>
<comment type="similarity">
    <text evidence="1">Belongs to the caprin family.</text>
</comment>
<feature type="region of interest" description="Disordered" evidence="2">
    <location>
        <begin position="384"/>
        <end position="515"/>
    </location>
</feature>
<evidence type="ECO:0000313" key="5">
    <source>
        <dbReference type="Proteomes" id="UP000410492"/>
    </source>
</evidence>
<evidence type="ECO:0000313" key="4">
    <source>
        <dbReference type="EMBL" id="VEN37833.1"/>
    </source>
</evidence>